<protein>
    <recommendedName>
        <fullName evidence="7">UvrABC system protein C</fullName>
        <shortName evidence="7">Protein UvrC</shortName>
    </recommendedName>
    <alternativeName>
        <fullName evidence="7">Excinuclease ABC subunit C</fullName>
    </alternativeName>
</protein>
<feature type="domain" description="UvrC family homology region profile" evidence="11">
    <location>
        <begin position="250"/>
        <end position="498"/>
    </location>
</feature>
<keyword evidence="4 7" id="KW-0267">Excision nuclease</keyword>
<comment type="subunit">
    <text evidence="7">Interacts with UvrB in an incision complex.</text>
</comment>
<evidence type="ECO:0000256" key="3">
    <source>
        <dbReference type="ARBA" id="ARBA00022769"/>
    </source>
</evidence>
<dbReference type="InterPro" id="IPR000305">
    <property type="entry name" value="GIY-YIG_endonuc"/>
</dbReference>
<evidence type="ECO:0000256" key="7">
    <source>
        <dbReference type="HAMAP-Rule" id="MF_00203"/>
    </source>
</evidence>
<keyword evidence="2 7" id="KW-0227">DNA damage</keyword>
<feature type="domain" description="UVR" evidence="9">
    <location>
        <begin position="199"/>
        <end position="234"/>
    </location>
</feature>
<dbReference type="GO" id="GO:0009380">
    <property type="term" value="C:excinuclease repair complex"/>
    <property type="evidence" value="ECO:0007669"/>
    <property type="project" value="InterPro"/>
</dbReference>
<dbReference type="GO" id="GO:0006289">
    <property type="term" value="P:nucleotide-excision repair"/>
    <property type="evidence" value="ECO:0007669"/>
    <property type="project" value="UniProtKB-UniRule"/>
</dbReference>
<keyword evidence="3 7" id="KW-0228">DNA excision</keyword>
<dbReference type="PROSITE" id="PS50165">
    <property type="entry name" value="UVRC"/>
    <property type="match status" value="1"/>
</dbReference>
<dbReference type="GO" id="GO:0005737">
    <property type="term" value="C:cytoplasm"/>
    <property type="evidence" value="ECO:0007669"/>
    <property type="project" value="UniProtKB-SubCell"/>
</dbReference>
<evidence type="ECO:0000256" key="8">
    <source>
        <dbReference type="SAM" id="MobiDB-lite"/>
    </source>
</evidence>
<dbReference type="AlphaFoldDB" id="A0A9D2KSI1"/>
<feature type="compositionally biased region" description="Pro residues" evidence="8">
    <location>
        <begin position="327"/>
        <end position="337"/>
    </location>
</feature>
<dbReference type="PROSITE" id="PS50164">
    <property type="entry name" value="GIY_YIG"/>
    <property type="match status" value="1"/>
</dbReference>
<evidence type="ECO:0000313" key="13">
    <source>
        <dbReference type="Proteomes" id="UP000823821"/>
    </source>
</evidence>
<dbReference type="InterPro" id="IPR003583">
    <property type="entry name" value="Hlx-hairpin-Hlx_DNA-bd_motif"/>
</dbReference>
<dbReference type="Gene3D" id="3.40.1440.10">
    <property type="entry name" value="GIY-YIG endonuclease"/>
    <property type="match status" value="1"/>
</dbReference>
<dbReference type="InterPro" id="IPR050066">
    <property type="entry name" value="UvrABC_protein_C"/>
</dbReference>
<gene>
    <name evidence="7 12" type="primary">uvrC</name>
    <name evidence="12" type="ORF">H9784_07995</name>
</gene>
<evidence type="ECO:0000256" key="6">
    <source>
        <dbReference type="ARBA" id="ARBA00023236"/>
    </source>
</evidence>
<dbReference type="PANTHER" id="PTHR30562">
    <property type="entry name" value="UVRC/OXIDOREDUCTASE"/>
    <property type="match status" value="1"/>
</dbReference>
<dbReference type="PROSITE" id="PS50151">
    <property type="entry name" value="UVR"/>
    <property type="match status" value="1"/>
</dbReference>
<evidence type="ECO:0000256" key="4">
    <source>
        <dbReference type="ARBA" id="ARBA00022881"/>
    </source>
</evidence>
<feature type="domain" description="GIY-YIG" evidence="10">
    <location>
        <begin position="11"/>
        <end position="89"/>
    </location>
</feature>
<dbReference type="PANTHER" id="PTHR30562:SF1">
    <property type="entry name" value="UVRABC SYSTEM PROTEIN C"/>
    <property type="match status" value="1"/>
</dbReference>
<dbReference type="SMART" id="SM00278">
    <property type="entry name" value="HhH1"/>
    <property type="match status" value="2"/>
</dbReference>
<keyword evidence="1 7" id="KW-0963">Cytoplasm</keyword>
<dbReference type="Pfam" id="PF14520">
    <property type="entry name" value="HHH_5"/>
    <property type="match status" value="1"/>
</dbReference>
<evidence type="ECO:0000259" key="10">
    <source>
        <dbReference type="PROSITE" id="PS50164"/>
    </source>
</evidence>
<dbReference type="Pfam" id="PF02151">
    <property type="entry name" value="UVR"/>
    <property type="match status" value="1"/>
</dbReference>
<dbReference type="FunFam" id="3.40.1440.10:FF:000001">
    <property type="entry name" value="UvrABC system protein C"/>
    <property type="match status" value="1"/>
</dbReference>
<dbReference type="NCBIfam" id="TIGR00194">
    <property type="entry name" value="uvrC"/>
    <property type="match status" value="1"/>
</dbReference>
<dbReference type="InterPro" id="IPR038476">
    <property type="entry name" value="UvrC_RNase_H_dom_sf"/>
</dbReference>
<comment type="similarity">
    <text evidence="7">Belongs to the UvrC family.</text>
</comment>
<keyword evidence="5 7" id="KW-0234">DNA repair</keyword>
<dbReference type="Proteomes" id="UP000823821">
    <property type="component" value="Unassembled WGS sequence"/>
</dbReference>
<reference evidence="12" key="1">
    <citation type="journal article" date="2021" name="PeerJ">
        <title>Extensive microbial diversity within the chicken gut microbiome revealed by metagenomics and culture.</title>
        <authorList>
            <person name="Gilroy R."/>
            <person name="Ravi A."/>
            <person name="Getino M."/>
            <person name="Pursley I."/>
            <person name="Horton D.L."/>
            <person name="Alikhan N.F."/>
            <person name="Baker D."/>
            <person name="Gharbi K."/>
            <person name="Hall N."/>
            <person name="Watson M."/>
            <person name="Adriaenssens E.M."/>
            <person name="Foster-Nyarko E."/>
            <person name="Jarju S."/>
            <person name="Secka A."/>
            <person name="Antonio M."/>
            <person name="Oren A."/>
            <person name="Chaudhuri R.R."/>
            <person name="La Ragione R."/>
            <person name="Hildebrand F."/>
            <person name="Pallen M.J."/>
        </authorList>
    </citation>
    <scope>NUCLEOTIDE SEQUENCE</scope>
    <source>
        <strain evidence="12">5032</strain>
    </source>
</reference>
<evidence type="ECO:0000259" key="9">
    <source>
        <dbReference type="PROSITE" id="PS50151"/>
    </source>
</evidence>
<sequence>MQRPDPATLPLSPGVYLYKDARGRIIYVGKARVLRRRVLSYFRQDGLPAKTRAMLAHAVSLDVLTTTTEKEALLLEASLIKKHRPHYNIVLRDDKQYVLFRVDVKHPFPRLEVVRKARRDGARYFGPFTSALAARETWKLLHRAFALRRCSDRAMKNRVRPCLYHHMGQCPAPCMGLVDSRQYFEAVHKVMELLEGKSAPLLARLRQEMEAASEALEFEQAARLRDQMRAVERTVERQATVLPGGGDMDVIGLFAADRGLALGLVFVRNGAMTDGRTFYWAGLCFEDAPELLRSFVGQYYAGPLPPPRILLPWLPPDNEDERLNEDAPPPGAHPLPPEQAGAGDGMDGHAGSWREALEQLLAERRNGPVRLVAPQNAKDNQLVDVAQSNAREEARRREQHAEQDILQMLAAALHLAERPRRIECVDVSHTGGRQTRVGMVVFEDGRPHPPAYRNYAMPDGGDDYATLYQWVARRLESGPPWPDLLLIDGGRGQLHAVQRGLEEAGQGDLCALAAIAKARDEDGHADRRAGNVADRIFLPGRSNALPLREGAPELLFLQHIRDTTHHFAIGRHRKARGKAALSGELMRLPGIGPATARLLWERFASLEAMRAASLEELRELPGIGPARAALLRDKLRGI</sequence>
<dbReference type="InterPro" id="IPR001162">
    <property type="entry name" value="UvrC_RNase_H_dom"/>
</dbReference>
<name>A0A9D2KSI1_9BACT</name>
<dbReference type="InterPro" id="IPR001943">
    <property type="entry name" value="UVR_dom"/>
</dbReference>
<dbReference type="InterPro" id="IPR047296">
    <property type="entry name" value="GIY-YIG_UvrC_Cho"/>
</dbReference>
<organism evidence="12 13">
    <name type="scientific">Candidatus Desulfovibrio intestinavium</name>
    <dbReference type="NCBI Taxonomy" id="2838534"/>
    <lineage>
        <taxon>Bacteria</taxon>
        <taxon>Pseudomonadati</taxon>
        <taxon>Thermodesulfobacteriota</taxon>
        <taxon>Desulfovibrionia</taxon>
        <taxon>Desulfovibrionales</taxon>
        <taxon>Desulfovibrionaceae</taxon>
        <taxon>Desulfovibrio</taxon>
    </lineage>
</organism>
<comment type="caution">
    <text evidence="12">The sequence shown here is derived from an EMBL/GenBank/DDBJ whole genome shotgun (WGS) entry which is preliminary data.</text>
</comment>
<dbReference type="HAMAP" id="MF_00203">
    <property type="entry name" value="UvrC"/>
    <property type="match status" value="1"/>
</dbReference>
<proteinExistence type="inferred from homology"/>
<dbReference type="SUPFAM" id="SSF82771">
    <property type="entry name" value="GIY-YIG endonuclease"/>
    <property type="match status" value="1"/>
</dbReference>
<accession>A0A9D2KSI1</accession>
<evidence type="ECO:0000256" key="2">
    <source>
        <dbReference type="ARBA" id="ARBA00022763"/>
    </source>
</evidence>
<dbReference type="Pfam" id="PF22920">
    <property type="entry name" value="UvrC_RNaseH"/>
    <property type="match status" value="1"/>
</dbReference>
<dbReference type="CDD" id="cd10434">
    <property type="entry name" value="GIY-YIG_UvrC_Cho"/>
    <property type="match status" value="1"/>
</dbReference>
<dbReference type="GO" id="GO:0003677">
    <property type="term" value="F:DNA binding"/>
    <property type="evidence" value="ECO:0007669"/>
    <property type="project" value="UniProtKB-UniRule"/>
</dbReference>
<dbReference type="InterPro" id="IPR036876">
    <property type="entry name" value="UVR_dom_sf"/>
</dbReference>
<dbReference type="GO" id="GO:0009381">
    <property type="term" value="F:excinuclease ABC activity"/>
    <property type="evidence" value="ECO:0007669"/>
    <property type="project" value="UniProtKB-UniRule"/>
</dbReference>
<dbReference type="Gene3D" id="1.10.150.20">
    <property type="entry name" value="5' to 3' exonuclease, C-terminal subdomain"/>
    <property type="match status" value="1"/>
</dbReference>
<reference evidence="12" key="2">
    <citation type="submission" date="2021-04" db="EMBL/GenBank/DDBJ databases">
        <authorList>
            <person name="Gilroy R."/>
        </authorList>
    </citation>
    <scope>NUCLEOTIDE SEQUENCE</scope>
    <source>
        <strain evidence="12">5032</strain>
    </source>
</reference>
<dbReference type="InterPro" id="IPR035901">
    <property type="entry name" value="GIY-YIG_endonuc_sf"/>
</dbReference>
<dbReference type="InterPro" id="IPR010994">
    <property type="entry name" value="RuvA_2-like"/>
</dbReference>
<evidence type="ECO:0000256" key="5">
    <source>
        <dbReference type="ARBA" id="ARBA00023204"/>
    </source>
</evidence>
<dbReference type="Gene3D" id="4.10.860.10">
    <property type="entry name" value="UVR domain"/>
    <property type="match status" value="1"/>
</dbReference>
<dbReference type="SUPFAM" id="SSF47781">
    <property type="entry name" value="RuvA domain 2-like"/>
    <property type="match status" value="1"/>
</dbReference>
<comment type="function">
    <text evidence="7">The UvrABC repair system catalyzes the recognition and processing of DNA lesions. UvrC both incises the 5' and 3' sides of the lesion. The N-terminal half is responsible for the 3' incision and the C-terminal half is responsible for the 5' incision.</text>
</comment>
<keyword evidence="6 7" id="KW-0742">SOS response</keyword>
<dbReference type="Gene3D" id="3.30.420.340">
    <property type="entry name" value="UvrC, RNAse H endonuclease domain"/>
    <property type="match status" value="1"/>
</dbReference>
<dbReference type="InterPro" id="IPR004791">
    <property type="entry name" value="UvrC"/>
</dbReference>
<comment type="subcellular location">
    <subcellularLocation>
        <location evidence="7">Cytoplasm</location>
    </subcellularLocation>
</comment>
<feature type="region of interest" description="Disordered" evidence="8">
    <location>
        <begin position="311"/>
        <end position="350"/>
    </location>
</feature>
<evidence type="ECO:0000256" key="1">
    <source>
        <dbReference type="ARBA" id="ARBA00022490"/>
    </source>
</evidence>
<evidence type="ECO:0000259" key="11">
    <source>
        <dbReference type="PROSITE" id="PS50165"/>
    </source>
</evidence>
<dbReference type="GO" id="GO:0009432">
    <property type="term" value="P:SOS response"/>
    <property type="evidence" value="ECO:0007669"/>
    <property type="project" value="UniProtKB-UniRule"/>
</dbReference>
<dbReference type="Pfam" id="PF01541">
    <property type="entry name" value="GIY-YIG"/>
    <property type="match status" value="1"/>
</dbReference>
<dbReference type="SMART" id="SM00465">
    <property type="entry name" value="GIYc"/>
    <property type="match status" value="1"/>
</dbReference>
<dbReference type="EMBL" id="DWZD01000045">
    <property type="protein sequence ID" value="HJA79486.1"/>
    <property type="molecule type" value="Genomic_DNA"/>
</dbReference>
<evidence type="ECO:0000313" key="12">
    <source>
        <dbReference type="EMBL" id="HJA79486.1"/>
    </source>
</evidence>
<dbReference type="SUPFAM" id="SSF46600">
    <property type="entry name" value="C-terminal UvrC-binding domain of UvrB"/>
    <property type="match status" value="1"/>
</dbReference>
<dbReference type="Pfam" id="PF08459">
    <property type="entry name" value="UvrC_RNaseH_dom"/>
    <property type="match status" value="1"/>
</dbReference>